<dbReference type="OrthoDB" id="8922241at2759"/>
<dbReference type="STRING" id="1344416.A0A139AQA0"/>
<dbReference type="PROSITE" id="PS00028">
    <property type="entry name" value="ZINC_FINGER_C2H2_1"/>
    <property type="match status" value="1"/>
</dbReference>
<reference evidence="4 5" key="1">
    <citation type="journal article" date="2015" name="Genome Biol. Evol.">
        <title>Phylogenomic analyses indicate that early fungi evolved digesting cell walls of algal ancestors of land plants.</title>
        <authorList>
            <person name="Chang Y."/>
            <person name="Wang S."/>
            <person name="Sekimoto S."/>
            <person name="Aerts A.L."/>
            <person name="Choi C."/>
            <person name="Clum A."/>
            <person name="LaButti K.M."/>
            <person name="Lindquist E.A."/>
            <person name="Yee Ngan C."/>
            <person name="Ohm R.A."/>
            <person name="Salamov A.A."/>
            <person name="Grigoriev I.V."/>
            <person name="Spatafora J.W."/>
            <person name="Berbee M.L."/>
        </authorList>
    </citation>
    <scope>NUCLEOTIDE SEQUENCE [LARGE SCALE GENOMIC DNA]</scope>
    <source>
        <strain evidence="4 5">JEL478</strain>
    </source>
</reference>
<accession>A0A139AQA0</accession>
<keyword evidence="1" id="KW-0479">Metal-binding</keyword>
<evidence type="ECO:0000256" key="2">
    <source>
        <dbReference type="SAM" id="MobiDB-lite"/>
    </source>
</evidence>
<dbReference type="Gene3D" id="3.30.160.60">
    <property type="entry name" value="Classic Zinc Finger"/>
    <property type="match status" value="1"/>
</dbReference>
<evidence type="ECO:0000313" key="4">
    <source>
        <dbReference type="EMBL" id="KXS18941.1"/>
    </source>
</evidence>
<feature type="compositionally biased region" description="Pro residues" evidence="2">
    <location>
        <begin position="267"/>
        <end position="279"/>
    </location>
</feature>
<keyword evidence="1" id="KW-0862">Zinc</keyword>
<dbReference type="SMART" id="SM00355">
    <property type="entry name" value="ZnF_C2H2"/>
    <property type="match status" value="2"/>
</dbReference>
<dbReference type="PROSITE" id="PS50157">
    <property type="entry name" value="ZINC_FINGER_C2H2_2"/>
    <property type="match status" value="1"/>
</dbReference>
<keyword evidence="1" id="KW-0863">Zinc-finger</keyword>
<feature type="compositionally biased region" description="Polar residues" evidence="2">
    <location>
        <begin position="223"/>
        <end position="232"/>
    </location>
</feature>
<dbReference type="Proteomes" id="UP000070544">
    <property type="component" value="Unassembled WGS sequence"/>
</dbReference>
<evidence type="ECO:0000313" key="5">
    <source>
        <dbReference type="Proteomes" id="UP000070544"/>
    </source>
</evidence>
<dbReference type="InterPro" id="IPR013087">
    <property type="entry name" value="Znf_C2H2_type"/>
</dbReference>
<dbReference type="EMBL" id="KQ965740">
    <property type="protein sequence ID" value="KXS18941.1"/>
    <property type="molecule type" value="Genomic_DNA"/>
</dbReference>
<organism evidence="4 5">
    <name type="scientific">Gonapodya prolifera (strain JEL478)</name>
    <name type="common">Monoblepharis prolifera</name>
    <dbReference type="NCBI Taxonomy" id="1344416"/>
    <lineage>
        <taxon>Eukaryota</taxon>
        <taxon>Fungi</taxon>
        <taxon>Fungi incertae sedis</taxon>
        <taxon>Chytridiomycota</taxon>
        <taxon>Chytridiomycota incertae sedis</taxon>
        <taxon>Monoblepharidomycetes</taxon>
        <taxon>Monoblepharidales</taxon>
        <taxon>Gonapodyaceae</taxon>
        <taxon>Gonapodya</taxon>
    </lineage>
</organism>
<feature type="region of interest" description="Disordered" evidence="2">
    <location>
        <begin position="167"/>
        <end position="249"/>
    </location>
</feature>
<dbReference type="GO" id="GO:0008270">
    <property type="term" value="F:zinc ion binding"/>
    <property type="evidence" value="ECO:0007669"/>
    <property type="project" value="UniProtKB-KW"/>
</dbReference>
<dbReference type="AlphaFoldDB" id="A0A139AQA0"/>
<sequence length="353" mass="38957">LLNFSSKGVDLSSLCLHCQRLFHPAHPPCHPQPRSARCPPIPQPIHSIKQPNFTLQMRPKSISKKTANALEKRITRGDDDRFHCPVAGCAVSCTSRWNCSSHLSTHVKDRPHEFFCDLCGTGFHHSGDCSRHMRRCAGEAPACRWCHLQLGGFVKRHRLLKHERTCRERPDAVAQGPSNHVQQPEPTPTEEEREVPSTTPAAHARLTPEPQIPPPPTSSPSTLSEFSVATTYPSPSPSPPPEVSHRVTPPRRTLSLAIPASSFIPSSPQPPRSPSPLPDSPVAALFTGFSLSQLSPHPDPYSQEPMESVERRGEVGPVEAGWVTWKGVWEASLEQWKLGSDLEGVKNEGRGLW</sequence>
<protein>
    <recommendedName>
        <fullName evidence="3">C2H2-type domain-containing protein</fullName>
    </recommendedName>
</protein>
<keyword evidence="5" id="KW-1185">Reference proteome</keyword>
<name>A0A139AQA0_GONPJ</name>
<feature type="domain" description="C2H2-type" evidence="3">
    <location>
        <begin position="114"/>
        <end position="141"/>
    </location>
</feature>
<proteinExistence type="predicted"/>
<feature type="region of interest" description="Disordered" evidence="2">
    <location>
        <begin position="261"/>
        <end position="314"/>
    </location>
</feature>
<gene>
    <name evidence="4" type="ORF">M427DRAFT_180080</name>
</gene>
<evidence type="ECO:0000259" key="3">
    <source>
        <dbReference type="PROSITE" id="PS50157"/>
    </source>
</evidence>
<evidence type="ECO:0000256" key="1">
    <source>
        <dbReference type="PROSITE-ProRule" id="PRU00042"/>
    </source>
</evidence>
<feature type="non-terminal residue" evidence="4">
    <location>
        <position position="1"/>
    </location>
</feature>